<comment type="caution">
    <text evidence="4">The sequence shown here is derived from an EMBL/GenBank/DDBJ whole genome shotgun (WGS) entry which is preliminary data.</text>
</comment>
<gene>
    <name evidence="4" type="ORF">SanaruYs_37880</name>
</gene>
<evidence type="ECO:0000313" key="4">
    <source>
        <dbReference type="EMBL" id="GCC53543.1"/>
    </source>
</evidence>
<dbReference type="SMART" id="SM00115">
    <property type="entry name" value="CASc"/>
    <property type="match status" value="1"/>
</dbReference>
<dbReference type="PANTHER" id="PTHR22576:SF37">
    <property type="entry name" value="MUCOSA-ASSOCIATED LYMPHOID TISSUE LYMPHOMA TRANSLOCATION PROTEIN 1"/>
    <property type="match status" value="1"/>
</dbReference>
<dbReference type="GO" id="GO:0006508">
    <property type="term" value="P:proteolysis"/>
    <property type="evidence" value="ECO:0007669"/>
    <property type="project" value="InterPro"/>
</dbReference>
<sequence length="674" mass="74069">MTKLRLSLVSFLFFTICITVTQAQDIFLTPLSKYAASPKTGIDKLAISNDGRLIACSDTKGNIVIYDTESNTIVHTQKGVGKCLLLNFLTNNNSLIAVKTDGELVEYALKDFAKTTRTQRFNDPMLVTIDPNQLFITSLSKKGLIEVFDLRANMTQARIATVGDVKNSLFMGFDRFGQQLAVINNIGNTFSWEVINQRFLRELKLQSGEYANSRSVIQSAASSRGADFFAVGMQEVFIPKGGLKAGQQPERRNVLISYDWTTGQENKRISLQYRIDGMTMGPTSSSITYFCEDTRNIFLVNLDKGEIRQGTSIDEKPSSISLSENGSILAVGSAAGNVYLYDVIRNNPSEIRITNPPVNRNYGEETVRSTSLTVEGKIEGLDRINALFINDQKISLNPDGTFLAPVELSPGKNRIRVAAQNSSSQVIEKDIYINCEPQVTTKSAHTTQSANYKKRVALVIGNADYSAAGKLVNTVNDAKSMSATLKDLGFEVILLENATYEKMKNAVYAFGDKIQDVDVSIFFYAGHGMEVDGVNYLVPVDADIQSHLDIKQKCVPLTGVLNTMEFANDEGLNMVILDACRNNPFPAGKRGGAGLARVNAPSGTLIAYSTDPGSVASDGTGTNGLYTGELLKQLQTSQRIEDIFMNTRNSVERLSEGKQRPWEEARLKGVFYLK</sequence>
<comment type="similarity">
    <text evidence="1">Belongs to the peptidase C14A family.</text>
</comment>
<protein>
    <recommendedName>
        <fullName evidence="3">Caspase family p20 domain-containing protein</fullName>
    </recommendedName>
</protein>
<reference evidence="4 5" key="1">
    <citation type="submission" date="2018-11" db="EMBL/GenBank/DDBJ databases">
        <title>Chryseotalea sanarue gen. nov., sp., nov., a member of the family Cytophagaceae, isolated from a brackish lake in Hamamatsu Japan.</title>
        <authorList>
            <person name="Maejima Y."/>
            <person name="Iino T."/>
            <person name="Muraguchi Y."/>
            <person name="Fukuda K."/>
            <person name="Ohkuma M."/>
            <person name="Moriuchi R."/>
            <person name="Dohra H."/>
            <person name="Kimbara K."/>
            <person name="Shintani M."/>
        </authorList>
    </citation>
    <scope>NUCLEOTIDE SEQUENCE [LARGE SCALE GENOMIC DNA]</scope>
    <source>
        <strain evidence="4 5">Ys</strain>
    </source>
</reference>
<keyword evidence="5" id="KW-1185">Reference proteome</keyword>
<dbReference type="GO" id="GO:0004197">
    <property type="term" value="F:cysteine-type endopeptidase activity"/>
    <property type="evidence" value="ECO:0007669"/>
    <property type="project" value="InterPro"/>
</dbReference>
<keyword evidence="2" id="KW-0732">Signal</keyword>
<dbReference type="RefSeq" id="WP_127124192.1">
    <property type="nucleotide sequence ID" value="NZ_BHXQ01000008.1"/>
</dbReference>
<dbReference type="EMBL" id="BHXQ01000008">
    <property type="protein sequence ID" value="GCC53543.1"/>
    <property type="molecule type" value="Genomic_DNA"/>
</dbReference>
<dbReference type="InterPro" id="IPR011600">
    <property type="entry name" value="Pept_C14_caspase"/>
</dbReference>
<dbReference type="InterPro" id="IPR001309">
    <property type="entry name" value="Pept_C14_p20"/>
</dbReference>
<feature type="signal peptide" evidence="2">
    <location>
        <begin position="1"/>
        <end position="23"/>
    </location>
</feature>
<dbReference type="Gene3D" id="2.60.40.10">
    <property type="entry name" value="Immunoglobulins"/>
    <property type="match status" value="1"/>
</dbReference>
<evidence type="ECO:0000256" key="2">
    <source>
        <dbReference type="SAM" id="SignalP"/>
    </source>
</evidence>
<accession>A0A401UF77</accession>
<dbReference type="Gene3D" id="2.130.10.10">
    <property type="entry name" value="YVTN repeat-like/Quinoprotein amine dehydrogenase"/>
    <property type="match status" value="2"/>
</dbReference>
<dbReference type="InterPro" id="IPR015917">
    <property type="entry name" value="Pept_C14A"/>
</dbReference>
<dbReference type="PROSITE" id="PS50208">
    <property type="entry name" value="CASPASE_P20"/>
    <property type="match status" value="1"/>
</dbReference>
<evidence type="ECO:0000313" key="5">
    <source>
        <dbReference type="Proteomes" id="UP000288227"/>
    </source>
</evidence>
<proteinExistence type="inferred from homology"/>
<dbReference type="OrthoDB" id="9812126at2"/>
<dbReference type="SUPFAM" id="SSF52129">
    <property type="entry name" value="Caspase-like"/>
    <property type="match status" value="1"/>
</dbReference>
<organism evidence="4 5">
    <name type="scientific">Chryseotalea sanaruensis</name>
    <dbReference type="NCBI Taxonomy" id="2482724"/>
    <lineage>
        <taxon>Bacteria</taxon>
        <taxon>Pseudomonadati</taxon>
        <taxon>Bacteroidota</taxon>
        <taxon>Cytophagia</taxon>
        <taxon>Cytophagales</taxon>
        <taxon>Chryseotaleaceae</taxon>
        <taxon>Chryseotalea</taxon>
    </lineage>
</organism>
<evidence type="ECO:0000256" key="1">
    <source>
        <dbReference type="ARBA" id="ARBA00010134"/>
    </source>
</evidence>
<evidence type="ECO:0000259" key="3">
    <source>
        <dbReference type="PROSITE" id="PS50208"/>
    </source>
</evidence>
<dbReference type="InterPro" id="IPR029030">
    <property type="entry name" value="Caspase-like_dom_sf"/>
</dbReference>
<dbReference type="InterPro" id="IPR001680">
    <property type="entry name" value="WD40_rpt"/>
</dbReference>
<feature type="chain" id="PRO_5019376489" description="Caspase family p20 domain-containing protein" evidence="2">
    <location>
        <begin position="24"/>
        <end position="674"/>
    </location>
</feature>
<dbReference type="PANTHER" id="PTHR22576">
    <property type="entry name" value="MUCOSA ASSOCIATED LYMPHOID TISSUE LYMPHOMA TRANSLOCATION PROTEIN 1/PARACASPASE"/>
    <property type="match status" value="1"/>
</dbReference>
<dbReference type="Proteomes" id="UP000288227">
    <property type="component" value="Unassembled WGS sequence"/>
</dbReference>
<name>A0A401UF77_9BACT</name>
<dbReference type="Pfam" id="PF00656">
    <property type="entry name" value="Peptidase_C14"/>
    <property type="match status" value="1"/>
</dbReference>
<dbReference type="SMART" id="SM00320">
    <property type="entry name" value="WD40"/>
    <property type="match status" value="2"/>
</dbReference>
<feature type="domain" description="Caspase family p20" evidence="3">
    <location>
        <begin position="453"/>
        <end position="530"/>
    </location>
</feature>
<dbReference type="InterPro" id="IPR052039">
    <property type="entry name" value="Caspase-related_regulators"/>
</dbReference>
<dbReference type="AlphaFoldDB" id="A0A401UF77"/>
<dbReference type="Gene3D" id="3.40.50.1460">
    <property type="match status" value="1"/>
</dbReference>
<dbReference type="InterPro" id="IPR013783">
    <property type="entry name" value="Ig-like_fold"/>
</dbReference>
<dbReference type="SUPFAM" id="SSF82171">
    <property type="entry name" value="DPP6 N-terminal domain-like"/>
    <property type="match status" value="1"/>
</dbReference>
<dbReference type="InterPro" id="IPR015943">
    <property type="entry name" value="WD40/YVTN_repeat-like_dom_sf"/>
</dbReference>